<dbReference type="PANTHER" id="PTHR38926:SF5">
    <property type="entry name" value="F-BOX AND LEUCINE-RICH REPEAT PROTEIN 6"/>
    <property type="match status" value="1"/>
</dbReference>
<gene>
    <name evidence="2" type="ORF">BCR41DRAFT_423140</name>
</gene>
<dbReference type="Proteomes" id="UP000193648">
    <property type="component" value="Unassembled WGS sequence"/>
</dbReference>
<feature type="region of interest" description="Disordered" evidence="1">
    <location>
        <begin position="451"/>
        <end position="472"/>
    </location>
</feature>
<evidence type="ECO:0000256" key="1">
    <source>
        <dbReference type="SAM" id="MobiDB-lite"/>
    </source>
</evidence>
<feature type="compositionally biased region" description="Low complexity" evidence="1">
    <location>
        <begin position="553"/>
        <end position="562"/>
    </location>
</feature>
<feature type="compositionally biased region" description="Low complexity" evidence="1">
    <location>
        <begin position="1"/>
        <end position="11"/>
    </location>
</feature>
<reference evidence="2 3" key="1">
    <citation type="submission" date="2016-07" db="EMBL/GenBank/DDBJ databases">
        <title>Pervasive Adenine N6-methylation of Active Genes in Fungi.</title>
        <authorList>
            <consortium name="DOE Joint Genome Institute"/>
            <person name="Mondo S.J."/>
            <person name="Dannebaum R.O."/>
            <person name="Kuo R.C."/>
            <person name="Labutti K."/>
            <person name="Haridas S."/>
            <person name="Kuo A."/>
            <person name="Salamov A."/>
            <person name="Ahrendt S.R."/>
            <person name="Lipzen A."/>
            <person name="Sullivan W."/>
            <person name="Andreopoulos W.B."/>
            <person name="Clum A."/>
            <person name="Lindquist E."/>
            <person name="Daum C."/>
            <person name="Ramamoorthy G.K."/>
            <person name="Gryganskyi A."/>
            <person name="Culley D."/>
            <person name="Magnuson J.K."/>
            <person name="James T.Y."/>
            <person name="O'Malley M.A."/>
            <person name="Stajich J.E."/>
            <person name="Spatafora J.W."/>
            <person name="Visel A."/>
            <person name="Grigoriev I.V."/>
        </authorList>
    </citation>
    <scope>NUCLEOTIDE SEQUENCE [LARGE SCALE GENOMIC DNA]</scope>
    <source>
        <strain evidence="2 3">NRRL 3116</strain>
    </source>
</reference>
<dbReference type="EMBL" id="MCFF01000025">
    <property type="protein sequence ID" value="ORZ12498.1"/>
    <property type="molecule type" value="Genomic_DNA"/>
</dbReference>
<comment type="caution">
    <text evidence="2">The sequence shown here is derived from an EMBL/GenBank/DDBJ whole genome shotgun (WGS) entry which is preliminary data.</text>
</comment>
<evidence type="ECO:0000313" key="2">
    <source>
        <dbReference type="EMBL" id="ORZ12498.1"/>
    </source>
</evidence>
<dbReference type="OrthoDB" id="2416175at2759"/>
<feature type="compositionally biased region" description="Basic and acidic residues" evidence="1">
    <location>
        <begin position="1006"/>
        <end position="1024"/>
    </location>
</feature>
<feature type="region of interest" description="Disordered" evidence="1">
    <location>
        <begin position="231"/>
        <end position="295"/>
    </location>
</feature>
<dbReference type="Gene3D" id="3.80.10.10">
    <property type="entry name" value="Ribonuclease Inhibitor"/>
    <property type="match status" value="2"/>
</dbReference>
<sequence>MSSASSSAQSSRLNVPPLPSISSKSSSNINDAINSSIVNGDDSNALSSNSASQAVMIPTSSIAMRGIINVNSSNSSSNNSNSVVGNGSKSRSSPLFIPEILELIFLHMLHQFQCPTSIPLPHVNSYHSSSGSPASTPTVAGLCPDIYLQIRAQKPASTQLAFLRVCRFWYGVGEPLIWKNVKWADHQDPEVHRRIWSHWGRIKSLRFEYGKRTTDTEAPIASAAVATTAELSAVRTPEPSSATSSTTTTIGTTNRANGPRARMRNFLSGDTSAAGTTVGSPRVDQPLSTDGLPSTQTQIIQGRPRMTIDKALHELALVMSQPSSQPHYRPVPLPLRGVHFHKQLPHSILNESILQKPPLLHRSQLTSLTLTGLFRLETFLTAILPFVPELTYLDICLRCYEWRDEIRLDKVLRSCPKLQYLSVDRNMIGLVDFGDEEAVPSSANSLEVLGDYFDSDDTDEDDHSGYDNGGGEQGEILEVAIESEQNRRLDSASRMYSGTSWHLKYARLQAPKVLKVQGNGPSMNDQAGAYLDMPSHLIDPYATTDPTSNDTHSVSVPSSSSSPLPPQPSGTATSPATKIRSRRSRLAQTQLQQQCQLSFPLQVLKLKKVRMPERDFVQLLKRCPALEEMDVFSTSYWSWKQQFLQSVAQSCPKIKHLHLTTNYASGGPENNNNDTGAVQIGYLQQPMLAAVGEPYDPAIELIKLYPALLSYDARYVRFQDRALRTLQQNCPHLERLDLTSCRELSSKAVDWFLRHMPALKHFSTSRAMLQIEDMIEMIEEHDRQIAAATVRRSKKRNVSHFAAFSEVGSEAEDEFEFEPETTRVTQVPRWWACDGLETLIIGVKNPKLPGSSDRGFDLQDEGAADFQLYYKDHYHQQGSSSGPSSSKDKNNGSSLPVFPQYNHIQYCTFVFFEQLGRLKKLKRLELHGGRFDLGVQQAATLSSSLSSLVPLSTYPLNSVSPQQQPFYHSHSQAPVVMATLLHHQQFSSSDSDQMKEPLHGPQEAIESGKERTGSRTQRSLDRMKSFFSRGNGAKTKSRQNSVTGDESEFGPSNNDSPDDKDKGKGKGKGKDTYKNKRQSKKFMGMAMSINMNKGKGKSVDRTGHFSNGSDYLNDHHILNSHGDYYHDSFEDEDANNDSDDDDDDEDSEDDNDNSETGMIRQKNNRERSMKKKSREKNKNENESYKRIVPGHLMGLQPLAGLSHLESFCMTWSIFPMLREQEIAWICKHWTSLEWISLGLVPEGEWSHIRMWMRARRPDIIVIFER</sequence>
<feature type="compositionally biased region" description="Polar residues" evidence="1">
    <location>
        <begin position="268"/>
        <end position="279"/>
    </location>
</feature>
<keyword evidence="3" id="KW-1185">Reference proteome</keyword>
<feature type="compositionally biased region" description="Acidic residues" evidence="1">
    <location>
        <begin position="453"/>
        <end position="462"/>
    </location>
</feature>
<name>A0A1Y2GJ78_9FUNG</name>
<feature type="compositionally biased region" description="Acidic residues" evidence="1">
    <location>
        <begin position="1129"/>
        <end position="1153"/>
    </location>
</feature>
<feature type="region of interest" description="Disordered" evidence="1">
    <location>
        <begin position="1"/>
        <end position="26"/>
    </location>
</feature>
<accession>A0A1Y2GJ78</accession>
<dbReference type="PANTHER" id="PTHR38926">
    <property type="entry name" value="F-BOX DOMAIN CONTAINING PROTEIN, EXPRESSED"/>
    <property type="match status" value="1"/>
</dbReference>
<feature type="region of interest" description="Disordered" evidence="1">
    <location>
        <begin position="538"/>
        <end position="587"/>
    </location>
</feature>
<evidence type="ECO:0008006" key="4">
    <source>
        <dbReference type="Google" id="ProtNLM"/>
    </source>
</evidence>
<feature type="compositionally biased region" description="Low complexity" evidence="1">
    <location>
        <begin position="231"/>
        <end position="253"/>
    </location>
</feature>
<dbReference type="RefSeq" id="XP_021880117.1">
    <property type="nucleotide sequence ID" value="XM_022030253.1"/>
</dbReference>
<dbReference type="GeneID" id="33572095"/>
<feature type="compositionally biased region" description="Basic and acidic residues" evidence="1">
    <location>
        <begin position="1176"/>
        <end position="1185"/>
    </location>
</feature>
<feature type="compositionally biased region" description="Polar residues" evidence="1">
    <location>
        <begin position="286"/>
        <end position="295"/>
    </location>
</feature>
<evidence type="ECO:0000313" key="3">
    <source>
        <dbReference type="Proteomes" id="UP000193648"/>
    </source>
</evidence>
<protein>
    <recommendedName>
        <fullName evidence="4">F-box domain-containing protein</fullName>
    </recommendedName>
</protein>
<dbReference type="InterPro" id="IPR032675">
    <property type="entry name" value="LRR_dom_sf"/>
</dbReference>
<feature type="region of interest" description="Disordered" evidence="1">
    <location>
        <begin position="1123"/>
        <end position="1185"/>
    </location>
</feature>
<proteinExistence type="predicted"/>
<feature type="region of interest" description="Disordered" evidence="1">
    <location>
        <begin position="875"/>
        <end position="894"/>
    </location>
</feature>
<feature type="compositionally biased region" description="Polar residues" evidence="1">
    <location>
        <begin position="1038"/>
        <end position="1055"/>
    </location>
</feature>
<dbReference type="InParanoid" id="A0A1Y2GJ78"/>
<feature type="region of interest" description="Disordered" evidence="1">
    <location>
        <begin position="986"/>
        <end position="1084"/>
    </location>
</feature>
<dbReference type="SUPFAM" id="SSF52047">
    <property type="entry name" value="RNI-like"/>
    <property type="match status" value="1"/>
</dbReference>
<feature type="compositionally biased region" description="Basic and acidic residues" evidence="1">
    <location>
        <begin position="1057"/>
        <end position="1074"/>
    </location>
</feature>
<organism evidence="2 3">
    <name type="scientific">Lobosporangium transversale</name>
    <dbReference type="NCBI Taxonomy" id="64571"/>
    <lineage>
        <taxon>Eukaryota</taxon>
        <taxon>Fungi</taxon>
        <taxon>Fungi incertae sedis</taxon>
        <taxon>Mucoromycota</taxon>
        <taxon>Mortierellomycotina</taxon>
        <taxon>Mortierellomycetes</taxon>
        <taxon>Mortierellales</taxon>
        <taxon>Mortierellaceae</taxon>
        <taxon>Lobosporangium</taxon>
    </lineage>
</organism>
<dbReference type="AlphaFoldDB" id="A0A1Y2GJ78"/>